<sequence>MGIMAECSCAVVQVDGMSFLCLLRGQDLAAVEAPFGCHDLSGSPLDGALVVSVMPGGEQVDFCWASLGADQLVQPVSGLQAGVAAAIAARLYGLAPGLGRMLGRDLADPAIQVFLPPEDAWWHGTWKAGPIAGTPGRFHATMVMHGEMVIPDAVAAGRAPIPPPGPVPRD</sequence>
<gene>
    <name evidence="1" type="ORF">JL111_11965</name>
</gene>
<reference evidence="1 2" key="1">
    <citation type="submission" date="2021-01" db="EMBL/GenBank/DDBJ databases">
        <title>011410 draft genome.</title>
        <authorList>
            <person name="Lang L."/>
        </authorList>
    </citation>
    <scope>NUCLEOTIDE SEQUENCE [LARGE SCALE GENOMIC DNA]</scope>
    <source>
        <strain evidence="1 2">KCTC 42845</strain>
    </source>
</reference>
<dbReference type="RefSeq" id="WP_191309825.1">
    <property type="nucleotide sequence ID" value="NZ_BNCL01000006.1"/>
</dbReference>
<evidence type="ECO:0000313" key="1">
    <source>
        <dbReference type="EMBL" id="MBL3674203.1"/>
    </source>
</evidence>
<evidence type="ECO:0000313" key="2">
    <source>
        <dbReference type="Proteomes" id="UP000644749"/>
    </source>
</evidence>
<name>A0ABS1S662_9RHOB</name>
<protein>
    <submittedName>
        <fullName evidence="1">Uncharacterized protein</fullName>
    </submittedName>
</protein>
<proteinExistence type="predicted"/>
<dbReference type="Proteomes" id="UP000644749">
    <property type="component" value="Unassembled WGS sequence"/>
</dbReference>
<keyword evidence="2" id="KW-1185">Reference proteome</keyword>
<comment type="caution">
    <text evidence="1">The sequence shown here is derived from an EMBL/GenBank/DDBJ whole genome shotgun (WGS) entry which is preliminary data.</text>
</comment>
<organism evidence="1 2">
    <name type="scientific">Paracoccus aerius</name>
    <dbReference type="NCBI Taxonomy" id="1915382"/>
    <lineage>
        <taxon>Bacteria</taxon>
        <taxon>Pseudomonadati</taxon>
        <taxon>Pseudomonadota</taxon>
        <taxon>Alphaproteobacteria</taxon>
        <taxon>Rhodobacterales</taxon>
        <taxon>Paracoccaceae</taxon>
        <taxon>Paracoccus</taxon>
    </lineage>
</organism>
<dbReference type="EMBL" id="JAESHT010000009">
    <property type="protein sequence ID" value="MBL3674203.1"/>
    <property type="molecule type" value="Genomic_DNA"/>
</dbReference>
<accession>A0ABS1S662</accession>